<evidence type="ECO:0000259" key="4">
    <source>
        <dbReference type="PROSITE" id="PS50893"/>
    </source>
</evidence>
<dbReference type="PANTHER" id="PTHR42788">
    <property type="entry name" value="TAURINE IMPORT ATP-BINDING PROTEIN-RELATED"/>
    <property type="match status" value="1"/>
</dbReference>
<evidence type="ECO:0000313" key="5">
    <source>
        <dbReference type="EMBL" id="BCK85448.1"/>
    </source>
</evidence>
<dbReference type="EMBL" id="AP023420">
    <property type="protein sequence ID" value="BCK85448.1"/>
    <property type="molecule type" value="Genomic_DNA"/>
</dbReference>
<dbReference type="Proteomes" id="UP000679848">
    <property type="component" value="Chromosome"/>
</dbReference>
<sequence>MENEYKVVVKNLTKKFGDLLVLDDLSFHVRKNEFLCIVGPTGCGKTTFLNSLSRLYDVTSGEILINGEAVDLKRHNIAYIFQEYSNMPWLTIRQNVEFGLRIKHMPEDYIKEQTEYFLDMVGLTKFQEYYPRQLSASMLQRASIARAFAVRPEVLLMDEPYGQLDVELRFKLEDELIRLWREVGTTVIFITHNIEEAVYLSERILVLTNKPTKIKAEIPNSLPRPRDIAAPEFVALRNQVTDLIKWW</sequence>
<dbReference type="CDD" id="cd03293">
    <property type="entry name" value="ABC_NrtD_SsuB_transporters"/>
    <property type="match status" value="1"/>
</dbReference>
<dbReference type="InterPro" id="IPR050166">
    <property type="entry name" value="ABC_transporter_ATP-bind"/>
</dbReference>
<feature type="domain" description="ABC transporter" evidence="4">
    <location>
        <begin position="7"/>
        <end position="234"/>
    </location>
</feature>
<evidence type="ECO:0000256" key="2">
    <source>
        <dbReference type="ARBA" id="ARBA00022741"/>
    </source>
</evidence>
<keyword evidence="2" id="KW-0547">Nucleotide-binding</keyword>
<dbReference type="GO" id="GO:0016887">
    <property type="term" value="F:ATP hydrolysis activity"/>
    <property type="evidence" value="ECO:0007669"/>
    <property type="project" value="InterPro"/>
</dbReference>
<dbReference type="PANTHER" id="PTHR42788:SF13">
    <property type="entry name" value="ALIPHATIC SULFONATES IMPORT ATP-BINDING PROTEIN SSUB"/>
    <property type="match status" value="1"/>
</dbReference>
<accession>A0A810QAY8</accession>
<organism evidence="5 6">
    <name type="scientific">Pusillibacter faecalis</name>
    <dbReference type="NCBI Taxonomy" id="2714358"/>
    <lineage>
        <taxon>Bacteria</taxon>
        <taxon>Bacillati</taxon>
        <taxon>Bacillota</taxon>
        <taxon>Clostridia</taxon>
        <taxon>Eubacteriales</taxon>
        <taxon>Oscillospiraceae</taxon>
        <taxon>Pusillibacter</taxon>
    </lineage>
</organism>
<dbReference type="InterPro" id="IPR027417">
    <property type="entry name" value="P-loop_NTPase"/>
</dbReference>
<gene>
    <name evidence="5" type="ORF">MM59RIKEN_27670</name>
</gene>
<keyword evidence="6" id="KW-1185">Reference proteome</keyword>
<dbReference type="PROSITE" id="PS50893">
    <property type="entry name" value="ABC_TRANSPORTER_2"/>
    <property type="match status" value="1"/>
</dbReference>
<reference evidence="5" key="1">
    <citation type="submission" date="2020-09" db="EMBL/GenBank/DDBJ databases">
        <title>New species isolated from human feces.</title>
        <authorList>
            <person name="Kitahara M."/>
            <person name="Shigeno Y."/>
            <person name="Shime M."/>
            <person name="Matsumoto Y."/>
            <person name="Nakamura S."/>
            <person name="Motooka D."/>
            <person name="Fukuoka S."/>
            <person name="Nishikawa H."/>
            <person name="Benno Y."/>
        </authorList>
    </citation>
    <scope>NUCLEOTIDE SEQUENCE</scope>
    <source>
        <strain evidence="5">MM59</strain>
    </source>
</reference>
<evidence type="ECO:0000313" key="6">
    <source>
        <dbReference type="Proteomes" id="UP000679848"/>
    </source>
</evidence>
<name>A0A810QAY8_9FIRM</name>
<dbReference type="SUPFAM" id="SSF52540">
    <property type="entry name" value="P-loop containing nucleoside triphosphate hydrolases"/>
    <property type="match status" value="1"/>
</dbReference>
<evidence type="ECO:0000256" key="3">
    <source>
        <dbReference type="ARBA" id="ARBA00022840"/>
    </source>
</evidence>
<dbReference type="InterPro" id="IPR003439">
    <property type="entry name" value="ABC_transporter-like_ATP-bd"/>
</dbReference>
<dbReference type="GO" id="GO:0005524">
    <property type="term" value="F:ATP binding"/>
    <property type="evidence" value="ECO:0007669"/>
    <property type="project" value="UniProtKB-KW"/>
</dbReference>
<dbReference type="AlphaFoldDB" id="A0A810QAY8"/>
<dbReference type="RefSeq" id="WP_394806185.1">
    <property type="nucleotide sequence ID" value="NZ_AP023420.1"/>
</dbReference>
<dbReference type="InterPro" id="IPR003593">
    <property type="entry name" value="AAA+_ATPase"/>
</dbReference>
<dbReference type="KEGG" id="pfaa:MM59RIKEN_27670"/>
<dbReference type="Pfam" id="PF00005">
    <property type="entry name" value="ABC_tran"/>
    <property type="match status" value="1"/>
</dbReference>
<protein>
    <submittedName>
        <fullName evidence="5">ATP-binding protein</fullName>
    </submittedName>
</protein>
<dbReference type="SMART" id="SM00382">
    <property type="entry name" value="AAA"/>
    <property type="match status" value="1"/>
</dbReference>
<keyword evidence="1" id="KW-0813">Transport</keyword>
<keyword evidence="3 5" id="KW-0067">ATP-binding</keyword>
<proteinExistence type="predicted"/>
<dbReference type="Gene3D" id="3.40.50.300">
    <property type="entry name" value="P-loop containing nucleotide triphosphate hydrolases"/>
    <property type="match status" value="1"/>
</dbReference>
<evidence type="ECO:0000256" key="1">
    <source>
        <dbReference type="ARBA" id="ARBA00022448"/>
    </source>
</evidence>